<proteinExistence type="predicted"/>
<evidence type="ECO:0000313" key="2">
    <source>
        <dbReference type="Proteomes" id="UP000193498"/>
    </source>
</evidence>
<gene>
    <name evidence="1" type="ORF">K493DRAFT_346216</name>
</gene>
<protein>
    <submittedName>
        <fullName evidence="1">Uncharacterized protein</fullName>
    </submittedName>
</protein>
<dbReference type="Pfam" id="PF19193">
    <property type="entry name" value="Tectonin"/>
    <property type="match status" value="1"/>
</dbReference>
<sequence>MTRISVGTDNVLWGLRENEKVEQYFNNQWHPLEGRFTELAALDRGIAWATNKFGHVYRFSNGHWHRINGSLEALSASRNNQQEFVWGYDLKNNIKLCTYDARNGNCQWQTIDKSPTLQGRRIVSIATTGDGKGYGLFEPRDQIGYPTYVFDNGQWVKLGESLLHLVGTVSNYITGVNSKGEVRMTHMSNLNDWIVLDGFQTVPECSTISEQIWVLAGAYAQLNNNTVTYEHIFETVA</sequence>
<accession>A0A1Y1Z0B0</accession>
<name>A0A1Y1Z0B0_9FUNG</name>
<evidence type="ECO:0000313" key="1">
    <source>
        <dbReference type="EMBL" id="ORY03377.1"/>
    </source>
</evidence>
<dbReference type="EMBL" id="MCFE01000047">
    <property type="protein sequence ID" value="ORY03377.1"/>
    <property type="molecule type" value="Genomic_DNA"/>
</dbReference>
<dbReference type="AlphaFoldDB" id="A0A1Y1Z0B0"/>
<keyword evidence="2" id="KW-1185">Reference proteome</keyword>
<organism evidence="1 2">
    <name type="scientific">Basidiobolus meristosporus CBS 931.73</name>
    <dbReference type="NCBI Taxonomy" id="1314790"/>
    <lineage>
        <taxon>Eukaryota</taxon>
        <taxon>Fungi</taxon>
        <taxon>Fungi incertae sedis</taxon>
        <taxon>Zoopagomycota</taxon>
        <taxon>Entomophthoromycotina</taxon>
        <taxon>Basidiobolomycetes</taxon>
        <taxon>Basidiobolales</taxon>
        <taxon>Basidiobolaceae</taxon>
        <taxon>Basidiobolus</taxon>
    </lineage>
</organism>
<dbReference type="Proteomes" id="UP000193498">
    <property type="component" value="Unassembled WGS sequence"/>
</dbReference>
<comment type="caution">
    <text evidence="1">The sequence shown here is derived from an EMBL/GenBank/DDBJ whole genome shotgun (WGS) entry which is preliminary data.</text>
</comment>
<dbReference type="InterPro" id="IPR006624">
    <property type="entry name" value="Beta-propeller_rpt_TECPR"/>
</dbReference>
<reference evidence="1 2" key="1">
    <citation type="submission" date="2016-07" db="EMBL/GenBank/DDBJ databases">
        <title>Pervasive Adenine N6-methylation of Active Genes in Fungi.</title>
        <authorList>
            <consortium name="DOE Joint Genome Institute"/>
            <person name="Mondo S.J."/>
            <person name="Dannebaum R.O."/>
            <person name="Kuo R.C."/>
            <person name="Labutti K."/>
            <person name="Haridas S."/>
            <person name="Kuo A."/>
            <person name="Salamov A."/>
            <person name="Ahrendt S.R."/>
            <person name="Lipzen A."/>
            <person name="Sullivan W."/>
            <person name="Andreopoulos W.B."/>
            <person name="Clum A."/>
            <person name="Lindquist E."/>
            <person name="Daum C."/>
            <person name="Ramamoorthy G.K."/>
            <person name="Gryganskyi A."/>
            <person name="Culley D."/>
            <person name="Magnuson J.K."/>
            <person name="James T.Y."/>
            <person name="O'Malley M.A."/>
            <person name="Stajich J.E."/>
            <person name="Spatafora J.W."/>
            <person name="Visel A."/>
            <person name="Grigoriev I.V."/>
        </authorList>
    </citation>
    <scope>NUCLEOTIDE SEQUENCE [LARGE SCALE GENOMIC DNA]</scope>
    <source>
        <strain evidence="1 2">CBS 931.73</strain>
    </source>
</reference>
<dbReference type="InParanoid" id="A0A1Y1Z0B0"/>